<dbReference type="InterPro" id="IPR036366">
    <property type="entry name" value="PGBDSf"/>
</dbReference>
<accession>A0A444PQA0</accession>
<keyword evidence="2" id="KW-1185">Reference proteome</keyword>
<evidence type="ECO:0000313" key="1">
    <source>
        <dbReference type="EMBL" id="RWZ46523.1"/>
    </source>
</evidence>
<dbReference type="InterPro" id="IPR036365">
    <property type="entry name" value="PGBD-like_sf"/>
</dbReference>
<proteinExistence type="predicted"/>
<dbReference type="EMBL" id="RZNB01000006">
    <property type="protein sequence ID" value="RWZ46523.1"/>
    <property type="molecule type" value="Genomic_DNA"/>
</dbReference>
<organism evidence="1 2">
    <name type="scientific">Labedella phragmitis</name>
    <dbReference type="NCBI Taxonomy" id="2498849"/>
    <lineage>
        <taxon>Bacteria</taxon>
        <taxon>Bacillati</taxon>
        <taxon>Actinomycetota</taxon>
        <taxon>Actinomycetes</taxon>
        <taxon>Micrococcales</taxon>
        <taxon>Microbacteriaceae</taxon>
        <taxon>Labedella</taxon>
    </lineage>
</organism>
<sequence length="352" mass="34850">MGGAAVAVVAAVAVGAGVAAVVLTPARPAALASPEAIESVLVATQSFDDRRSVTVGFALGSGASLTSPGDGMITSFACTRGAALVSGESALSLDGRPVLTLATAVPLWRDLTTKDRGDDVTALQRELARLGEPVTVDGVLGRETLDAMERRFRSIGDAPPPEPAATAPDDATPDARDVVLASRILWSPSPTVVVDDCAVSTGATTTAGEPLATLGAGLSAVAVEQMPGDLVPGERALVVDGEALPVDADGTVTDAGALATIASSSSVREATLGEATTFTATLDLVEPVEIAVVPPSAVVGVDGATGCVVADGAPERVDIVGSQLGQTLVRFAEGAAIPAAVAVAPPETMSCG</sequence>
<dbReference type="AlphaFoldDB" id="A0A444PQA0"/>
<reference evidence="1 2" key="1">
    <citation type="submission" date="2018-12" db="EMBL/GenBank/DDBJ databases">
        <authorList>
            <person name="Li F."/>
        </authorList>
    </citation>
    <scope>NUCLEOTIDE SEQUENCE [LARGE SCALE GENOMIC DNA]</scope>
    <source>
        <strain evidence="1 2">11W25H-1</strain>
    </source>
</reference>
<protein>
    <submittedName>
        <fullName evidence="1">Peptidoglycan-binding protein</fullName>
    </submittedName>
</protein>
<dbReference type="Proteomes" id="UP000288547">
    <property type="component" value="Unassembled WGS sequence"/>
</dbReference>
<gene>
    <name evidence="1" type="ORF">ELQ90_13820</name>
</gene>
<evidence type="ECO:0000313" key="2">
    <source>
        <dbReference type="Proteomes" id="UP000288547"/>
    </source>
</evidence>
<dbReference type="OrthoDB" id="3238883at2"/>
<dbReference type="RefSeq" id="WP_128495874.1">
    <property type="nucleotide sequence ID" value="NZ_RZNB01000006.1"/>
</dbReference>
<dbReference type="SUPFAM" id="SSF47090">
    <property type="entry name" value="PGBD-like"/>
    <property type="match status" value="1"/>
</dbReference>
<dbReference type="Gene3D" id="1.10.101.10">
    <property type="entry name" value="PGBD-like superfamily/PGBD"/>
    <property type="match status" value="1"/>
</dbReference>
<name>A0A444PQA0_9MICO</name>
<comment type="caution">
    <text evidence="1">The sequence shown here is derived from an EMBL/GenBank/DDBJ whole genome shotgun (WGS) entry which is preliminary data.</text>
</comment>